<accession>X0SU68</accession>
<dbReference type="AlphaFoldDB" id="X0SU68"/>
<name>X0SU68_9ZZZZ</name>
<feature type="non-terminal residue" evidence="2">
    <location>
        <position position="359"/>
    </location>
</feature>
<dbReference type="Pfam" id="PF04015">
    <property type="entry name" value="DUF362"/>
    <property type="match status" value="1"/>
</dbReference>
<dbReference type="PROSITE" id="PS51379">
    <property type="entry name" value="4FE4S_FER_2"/>
    <property type="match status" value="1"/>
</dbReference>
<dbReference type="EMBL" id="BARS01007545">
    <property type="protein sequence ID" value="GAF67365.1"/>
    <property type="molecule type" value="Genomic_DNA"/>
</dbReference>
<dbReference type="InterPro" id="IPR017900">
    <property type="entry name" value="4Fe4S_Fe_S_CS"/>
</dbReference>
<feature type="domain" description="4Fe-4S ferredoxin-type" evidence="1">
    <location>
        <begin position="313"/>
        <end position="342"/>
    </location>
</feature>
<dbReference type="SUPFAM" id="SSF54862">
    <property type="entry name" value="4Fe-4S ferredoxins"/>
    <property type="match status" value="1"/>
</dbReference>
<gene>
    <name evidence="2" type="ORF">S01H1_14501</name>
</gene>
<sequence length="359" mass="38706">MDRTKVAIIRADEYDRAQIRSALQQGLALIGGWNHLIKPGDDVFVKINHLSPPSPPERAIVTHPVFVEAVLDLLKETSAAITVGDDIPASDGDGFRISGYRAMCERAGVKLVNLKQSGFVKVRCDGQRLETVYLAKAVADADVVINLPKLKTHSLTLFTGGVKNLYGTIPSGLRTRFHGDYPGLEDFCQALVDIFATAKPTLTIMDGIVAMEGEGPAGGKPRNLGLILASLDAVALDAAAGRIIGLDPTEVLTTRIAHERGLGVGDLRNIEVVGERIESVSLPDFSLPASAVGRFLDRVPRFLSQFFMRLLTMRPRVVTQNCVGCAACQNACPVGAIVVRKGEARIDRSICIHCMCCHE</sequence>
<comment type="caution">
    <text evidence="2">The sequence shown here is derived from an EMBL/GenBank/DDBJ whole genome shotgun (WGS) entry which is preliminary data.</text>
</comment>
<dbReference type="Gene3D" id="3.30.70.20">
    <property type="match status" value="1"/>
</dbReference>
<evidence type="ECO:0000313" key="2">
    <source>
        <dbReference type="EMBL" id="GAF67365.1"/>
    </source>
</evidence>
<proteinExistence type="predicted"/>
<organism evidence="2">
    <name type="scientific">marine sediment metagenome</name>
    <dbReference type="NCBI Taxonomy" id="412755"/>
    <lineage>
        <taxon>unclassified sequences</taxon>
        <taxon>metagenomes</taxon>
        <taxon>ecological metagenomes</taxon>
    </lineage>
</organism>
<dbReference type="InterPro" id="IPR007160">
    <property type="entry name" value="DUF362"/>
</dbReference>
<evidence type="ECO:0000259" key="1">
    <source>
        <dbReference type="PROSITE" id="PS51379"/>
    </source>
</evidence>
<dbReference type="Pfam" id="PF00037">
    <property type="entry name" value="Fer4"/>
    <property type="match status" value="1"/>
</dbReference>
<protein>
    <recommendedName>
        <fullName evidence="1">4Fe-4S ferredoxin-type domain-containing protein</fullName>
    </recommendedName>
</protein>
<dbReference type="PROSITE" id="PS00198">
    <property type="entry name" value="4FE4S_FER_1"/>
    <property type="match status" value="1"/>
</dbReference>
<reference evidence="2" key="1">
    <citation type="journal article" date="2014" name="Front. Microbiol.">
        <title>High frequency of phylogenetically diverse reductive dehalogenase-homologous genes in deep subseafloor sedimentary metagenomes.</title>
        <authorList>
            <person name="Kawai M."/>
            <person name="Futagami T."/>
            <person name="Toyoda A."/>
            <person name="Takaki Y."/>
            <person name="Nishi S."/>
            <person name="Hori S."/>
            <person name="Arai W."/>
            <person name="Tsubouchi T."/>
            <person name="Morono Y."/>
            <person name="Uchiyama I."/>
            <person name="Ito T."/>
            <person name="Fujiyama A."/>
            <person name="Inagaki F."/>
            <person name="Takami H."/>
        </authorList>
    </citation>
    <scope>NUCLEOTIDE SEQUENCE</scope>
    <source>
        <strain evidence="2">Expedition CK06-06</strain>
    </source>
</reference>
<dbReference type="InterPro" id="IPR017896">
    <property type="entry name" value="4Fe4S_Fe-S-bd"/>
</dbReference>